<dbReference type="EMBL" id="MK373770">
    <property type="protein sequence ID" value="QBQ76493.1"/>
    <property type="molecule type" value="Genomic_DNA"/>
</dbReference>
<evidence type="ECO:0000313" key="2">
    <source>
        <dbReference type="Proteomes" id="UP000306560"/>
    </source>
</evidence>
<protein>
    <submittedName>
        <fullName evidence="1">Putative thymidylate synthase</fullName>
        <ecNumber evidence="1">2.1.1.148</ecNumber>
    </submittedName>
</protein>
<dbReference type="PANTHER" id="PTHR34934:SF1">
    <property type="entry name" value="FLAVIN-DEPENDENT THYMIDYLATE SYNTHASE"/>
    <property type="match status" value="1"/>
</dbReference>
<proteinExistence type="predicted"/>
<keyword evidence="2" id="KW-1185">Reference proteome</keyword>
<dbReference type="EC" id="2.1.1.148" evidence="1"/>
<dbReference type="GO" id="GO:0050660">
    <property type="term" value="F:flavin adenine dinucleotide binding"/>
    <property type="evidence" value="ECO:0007669"/>
    <property type="project" value="InterPro"/>
</dbReference>
<dbReference type="Gene3D" id="3.30.1360.170">
    <property type="match status" value="1"/>
</dbReference>
<dbReference type="InterPro" id="IPR003669">
    <property type="entry name" value="Thymidylate_synthase_ThyX"/>
</dbReference>
<dbReference type="Pfam" id="PF02511">
    <property type="entry name" value="Thy1"/>
    <property type="match status" value="1"/>
</dbReference>
<dbReference type="Proteomes" id="UP000306560">
    <property type="component" value="Segment"/>
</dbReference>
<evidence type="ECO:0000313" key="1">
    <source>
        <dbReference type="EMBL" id="QBQ76493.1"/>
    </source>
</evidence>
<dbReference type="PROSITE" id="PS51331">
    <property type="entry name" value="THYX"/>
    <property type="match status" value="1"/>
</dbReference>
<sequence length="221" mass="25051">MNEQLQATLIEAMGSDRSVVNAARVSFGVTREGDLNERDERLINFLAREKHVTPFRHPQVSFRCKAPIAIARQLGKHQVGFSWNEMSRRYKDGAVEVFIPKEIFARPSDLHAGSGVQLIDGERAEALMLINDAYEASLAAYDKLIEFIAPEQARFVLPQGMITEWVWTGSLYGWFELCRQRLSSHAQYEVRVFAKSVDEEMAKLYPISWAALKKTLESGNG</sequence>
<dbReference type="GO" id="GO:0006231">
    <property type="term" value="P:dTMP biosynthetic process"/>
    <property type="evidence" value="ECO:0007669"/>
    <property type="project" value="InterPro"/>
</dbReference>
<dbReference type="NCBIfam" id="TIGR02170">
    <property type="entry name" value="thyX"/>
    <property type="match status" value="1"/>
</dbReference>
<dbReference type="SUPFAM" id="SSF69796">
    <property type="entry name" value="Thymidylate synthase-complementing protein Thy1"/>
    <property type="match status" value="1"/>
</dbReference>
<organism evidence="1 2">
    <name type="scientific">Escherichia phage vB_EcoP_WFI101126</name>
    <dbReference type="NCBI Taxonomy" id="2508203"/>
    <lineage>
        <taxon>Viruses</taxon>
        <taxon>Duplodnaviria</taxon>
        <taxon>Heunggongvirae</taxon>
        <taxon>Uroviricota</taxon>
        <taxon>Caudoviricetes</taxon>
        <taxon>Mktvariviridae</taxon>
        <taxon>Gordonclarkvirinae</taxon>
        <taxon>Kuravirus</taxon>
        <taxon>Kuravirus WFI101126</taxon>
    </lineage>
</organism>
<keyword evidence="1" id="KW-0489">Methyltransferase</keyword>
<keyword evidence="1" id="KW-0808">Transferase</keyword>
<dbReference type="InterPro" id="IPR036098">
    <property type="entry name" value="Thymidylate_synthase_ThyX_sf"/>
</dbReference>
<name>A0A482MT91_9CAUD</name>
<gene>
    <name evidence="1" type="ORF">WFI101126_00065</name>
</gene>
<accession>A0A482MT91</accession>
<dbReference type="GO" id="GO:0004799">
    <property type="term" value="F:thymidylate synthase activity"/>
    <property type="evidence" value="ECO:0007669"/>
    <property type="project" value="TreeGrafter"/>
</dbReference>
<dbReference type="GO" id="GO:0050797">
    <property type="term" value="F:thymidylate synthase (FAD) activity"/>
    <property type="evidence" value="ECO:0007669"/>
    <property type="project" value="UniProtKB-EC"/>
</dbReference>
<dbReference type="GO" id="GO:0070402">
    <property type="term" value="F:NADPH binding"/>
    <property type="evidence" value="ECO:0007669"/>
    <property type="project" value="TreeGrafter"/>
</dbReference>
<dbReference type="PANTHER" id="PTHR34934">
    <property type="entry name" value="FLAVIN-DEPENDENT THYMIDYLATE SYNTHASE"/>
    <property type="match status" value="1"/>
</dbReference>
<dbReference type="CDD" id="cd20175">
    <property type="entry name" value="ThyX"/>
    <property type="match status" value="1"/>
</dbReference>
<dbReference type="GO" id="GO:0032259">
    <property type="term" value="P:methylation"/>
    <property type="evidence" value="ECO:0007669"/>
    <property type="project" value="UniProtKB-KW"/>
</dbReference>
<reference evidence="1 2" key="1">
    <citation type="submission" date="2019-01" db="EMBL/GenBank/DDBJ databases">
        <title>Still something new to discover - new insights into E. coli phage diversity and taxonomy.</title>
        <authorList>
            <person name="Korf I.H.E."/>
            <person name="Adriaennsens E."/>
            <person name="Dreiseikelmann B."/>
            <person name="Kropinski A."/>
            <person name="Nimtz M."/>
            <person name="Meier-Kolthoff J.P."/>
            <person name="Rohde M."/>
            <person name="van Raaij M."/>
            <person name="Wittmann J."/>
        </authorList>
    </citation>
    <scope>NUCLEOTIDE SEQUENCE [LARGE SCALE GENOMIC DNA]</scope>
</reference>